<reference evidence="2" key="1">
    <citation type="journal article" date="2014" name="Int. J. Syst. Evol. Microbiol.">
        <title>Complete genome sequence of Corynebacterium casei LMG S-19264T (=DSM 44701T), isolated from a smear-ripened cheese.</title>
        <authorList>
            <consortium name="US DOE Joint Genome Institute (JGI-PGF)"/>
            <person name="Walter F."/>
            <person name="Albersmeier A."/>
            <person name="Kalinowski J."/>
            <person name="Ruckert C."/>
        </authorList>
    </citation>
    <scope>NUCLEOTIDE SEQUENCE</scope>
    <source>
        <strain evidence="2">JCM 31311</strain>
    </source>
</reference>
<dbReference type="NCBIfam" id="TIGR00229">
    <property type="entry name" value="sensory_box"/>
    <property type="match status" value="1"/>
</dbReference>
<evidence type="ECO:0000313" key="2">
    <source>
        <dbReference type="EMBL" id="GGR03391.1"/>
    </source>
</evidence>
<dbReference type="Pfam" id="PF00989">
    <property type="entry name" value="PAS"/>
    <property type="match status" value="1"/>
</dbReference>
<comment type="caution">
    <text evidence="2">The sequence shown here is derived from an EMBL/GenBank/DDBJ whole genome shotgun (WGS) entry which is preliminary data.</text>
</comment>
<dbReference type="AlphaFoldDB" id="A0A918F5P2"/>
<dbReference type="Proteomes" id="UP000603865">
    <property type="component" value="Unassembled WGS sequence"/>
</dbReference>
<accession>A0A918F5P2</accession>
<proteinExistence type="predicted"/>
<dbReference type="SUPFAM" id="SSF55785">
    <property type="entry name" value="PYP-like sensor domain (PAS domain)"/>
    <property type="match status" value="1"/>
</dbReference>
<dbReference type="InterPro" id="IPR035965">
    <property type="entry name" value="PAS-like_dom_sf"/>
</dbReference>
<dbReference type="GO" id="GO:0006355">
    <property type="term" value="P:regulation of DNA-templated transcription"/>
    <property type="evidence" value="ECO:0007669"/>
    <property type="project" value="InterPro"/>
</dbReference>
<dbReference type="EMBL" id="BMQL01000006">
    <property type="protein sequence ID" value="GGR03391.1"/>
    <property type="molecule type" value="Genomic_DNA"/>
</dbReference>
<evidence type="ECO:0000259" key="1">
    <source>
        <dbReference type="PROSITE" id="PS50112"/>
    </source>
</evidence>
<dbReference type="RefSeq" id="WP_189089023.1">
    <property type="nucleotide sequence ID" value="NZ_BMQL01000006.1"/>
</dbReference>
<feature type="domain" description="PAS" evidence="1">
    <location>
        <begin position="9"/>
        <end position="71"/>
    </location>
</feature>
<dbReference type="InterPro" id="IPR013767">
    <property type="entry name" value="PAS_fold"/>
</dbReference>
<name>A0A918F5P2_9DEIO</name>
<keyword evidence="3" id="KW-1185">Reference proteome</keyword>
<organism evidence="2 3">
    <name type="scientific">Deinococcus ruber</name>
    <dbReference type="NCBI Taxonomy" id="1848197"/>
    <lineage>
        <taxon>Bacteria</taxon>
        <taxon>Thermotogati</taxon>
        <taxon>Deinococcota</taxon>
        <taxon>Deinococci</taxon>
        <taxon>Deinococcales</taxon>
        <taxon>Deinococcaceae</taxon>
        <taxon>Deinococcus</taxon>
    </lineage>
</organism>
<dbReference type="CDD" id="cd00130">
    <property type="entry name" value="PAS"/>
    <property type="match status" value="1"/>
</dbReference>
<dbReference type="Gene3D" id="3.30.450.20">
    <property type="entry name" value="PAS domain"/>
    <property type="match status" value="1"/>
</dbReference>
<protein>
    <recommendedName>
        <fullName evidence="1">PAS domain-containing protein</fullName>
    </recommendedName>
</protein>
<sequence length="82" mass="9319">MAWHTAAELQRTLDLITSINAEGCFVTVNAASSRLLGYPPEALIGRRYLEFVHPDDRERSLENAAQLKEARAMTTLQNRYVR</sequence>
<dbReference type="InterPro" id="IPR000014">
    <property type="entry name" value="PAS"/>
</dbReference>
<dbReference type="PROSITE" id="PS50112">
    <property type="entry name" value="PAS"/>
    <property type="match status" value="1"/>
</dbReference>
<reference evidence="2" key="2">
    <citation type="submission" date="2020-09" db="EMBL/GenBank/DDBJ databases">
        <authorList>
            <person name="Sun Q."/>
            <person name="Ohkuma M."/>
        </authorList>
    </citation>
    <scope>NUCLEOTIDE SEQUENCE</scope>
    <source>
        <strain evidence="2">JCM 31311</strain>
    </source>
</reference>
<evidence type="ECO:0000313" key="3">
    <source>
        <dbReference type="Proteomes" id="UP000603865"/>
    </source>
</evidence>
<gene>
    <name evidence="2" type="ORF">GCM10008957_15330</name>
</gene>
<dbReference type="SMART" id="SM00091">
    <property type="entry name" value="PAS"/>
    <property type="match status" value="1"/>
</dbReference>